<evidence type="ECO:0000259" key="3">
    <source>
        <dbReference type="Pfam" id="PF07859"/>
    </source>
</evidence>
<dbReference type="GO" id="GO:0016787">
    <property type="term" value="F:hydrolase activity"/>
    <property type="evidence" value="ECO:0007669"/>
    <property type="project" value="UniProtKB-KW"/>
</dbReference>
<evidence type="ECO:0000313" key="4">
    <source>
        <dbReference type="EMBL" id="MBB4175225.1"/>
    </source>
</evidence>
<dbReference type="InterPro" id="IPR050300">
    <property type="entry name" value="GDXG_lipolytic_enzyme"/>
</dbReference>
<gene>
    <name evidence="4" type="ORF">GGR93_003013</name>
</gene>
<accession>A0A7W6Q6W4</accession>
<dbReference type="PANTHER" id="PTHR48081">
    <property type="entry name" value="AB HYDROLASE SUPERFAMILY PROTEIN C4A8.06C"/>
    <property type="match status" value="1"/>
</dbReference>
<dbReference type="InterPro" id="IPR002168">
    <property type="entry name" value="Lipase_GDXG_HIS_AS"/>
</dbReference>
<comment type="caution">
    <text evidence="4">The sequence shown here is derived from an EMBL/GenBank/DDBJ whole genome shotgun (WGS) entry which is preliminary data.</text>
</comment>
<dbReference type="Gene3D" id="3.40.50.1820">
    <property type="entry name" value="alpha/beta hydrolase"/>
    <property type="match status" value="1"/>
</dbReference>
<protein>
    <submittedName>
        <fullName evidence="4">Acetyl esterase/lipase</fullName>
    </submittedName>
</protein>
<name>A0A7W6Q6W4_9RHOB</name>
<comment type="similarity">
    <text evidence="1">Belongs to the 'GDXG' lipolytic enzyme family.</text>
</comment>
<evidence type="ECO:0000313" key="5">
    <source>
        <dbReference type="Proteomes" id="UP000565745"/>
    </source>
</evidence>
<dbReference type="EMBL" id="JACIFU010000003">
    <property type="protein sequence ID" value="MBB4175225.1"/>
    <property type="molecule type" value="Genomic_DNA"/>
</dbReference>
<reference evidence="4 5" key="1">
    <citation type="submission" date="2020-08" db="EMBL/GenBank/DDBJ databases">
        <title>Genomic Encyclopedia of Type Strains, Phase IV (KMG-IV): sequencing the most valuable type-strain genomes for metagenomic binning, comparative biology and taxonomic classification.</title>
        <authorList>
            <person name="Goeker M."/>
        </authorList>
    </citation>
    <scope>NUCLEOTIDE SEQUENCE [LARGE SCALE GENOMIC DNA]</scope>
    <source>
        <strain evidence="4 5">DSM 101015</strain>
    </source>
</reference>
<dbReference type="InterPro" id="IPR029058">
    <property type="entry name" value="AB_hydrolase_fold"/>
</dbReference>
<dbReference type="PANTHER" id="PTHR48081:SF8">
    <property type="entry name" value="ALPHA_BETA HYDROLASE FOLD-3 DOMAIN-CONTAINING PROTEIN-RELATED"/>
    <property type="match status" value="1"/>
</dbReference>
<feature type="domain" description="Alpha/beta hydrolase fold-3" evidence="3">
    <location>
        <begin position="29"/>
        <end position="229"/>
    </location>
</feature>
<dbReference type="Proteomes" id="UP000565745">
    <property type="component" value="Unassembled WGS sequence"/>
</dbReference>
<keyword evidence="2" id="KW-0378">Hydrolase</keyword>
<evidence type="ECO:0000256" key="1">
    <source>
        <dbReference type="ARBA" id="ARBA00010515"/>
    </source>
</evidence>
<dbReference type="RefSeq" id="WP_260168612.1">
    <property type="nucleotide sequence ID" value="NZ_JACIFU010000003.1"/>
</dbReference>
<dbReference type="PROSITE" id="PS01173">
    <property type="entry name" value="LIPASE_GDXG_HIS"/>
    <property type="match status" value="1"/>
</dbReference>
<organism evidence="4 5">
    <name type="scientific">Sulfitobacter noctilucicola</name>
    <dbReference type="NCBI Taxonomy" id="1342301"/>
    <lineage>
        <taxon>Bacteria</taxon>
        <taxon>Pseudomonadati</taxon>
        <taxon>Pseudomonadota</taxon>
        <taxon>Alphaproteobacteria</taxon>
        <taxon>Rhodobacterales</taxon>
        <taxon>Roseobacteraceae</taxon>
        <taxon>Sulfitobacter</taxon>
    </lineage>
</organism>
<evidence type="ECO:0000256" key="2">
    <source>
        <dbReference type="ARBA" id="ARBA00022801"/>
    </source>
</evidence>
<dbReference type="AlphaFoldDB" id="A0A7W6Q6W4"/>
<keyword evidence="5" id="KW-1185">Reference proteome</keyword>
<dbReference type="InterPro" id="IPR013094">
    <property type="entry name" value="AB_hydrolase_3"/>
</dbReference>
<sequence length="260" mass="27968">MQWQVLEAGQQRVDALEIVPVDFRDDAVLLYIHGGGFVFGSPKTHAAMVATLGRSLGLRAVLPRYRLAPETPFPGAFDDVRAAWDGLLQSGVSPSRIVIGGDSAGGALVLSLLAQLLADKAALPAGVFCFSPLTDLSYSGESFTKNAAIDAVLPAERAHAMAELYMSGHSAADPKASPIEGRFEGAPPVWITAGDTEILCDDSRRMVQLLKNAGVKTTFVEERDLPHVWPIFHNILPEARQTLDSLAVWIRQVLVQANES</sequence>
<proteinExistence type="inferred from homology"/>
<dbReference type="SUPFAM" id="SSF53474">
    <property type="entry name" value="alpha/beta-Hydrolases"/>
    <property type="match status" value="1"/>
</dbReference>
<dbReference type="Pfam" id="PF07859">
    <property type="entry name" value="Abhydrolase_3"/>
    <property type="match status" value="1"/>
</dbReference>